<feature type="region of interest" description="Disordered" evidence="1">
    <location>
        <begin position="33"/>
        <end position="55"/>
    </location>
</feature>
<dbReference type="AlphaFoldDB" id="A0A7U2F9T4"/>
<name>A0A7U2F9T4_PHANO</name>
<feature type="compositionally biased region" description="Basic and acidic residues" evidence="1">
    <location>
        <begin position="111"/>
        <end position="121"/>
    </location>
</feature>
<organism evidence="2 3">
    <name type="scientific">Phaeosphaeria nodorum (strain SN15 / ATCC MYA-4574 / FGSC 10173)</name>
    <name type="common">Glume blotch fungus</name>
    <name type="synonym">Parastagonospora nodorum</name>
    <dbReference type="NCBI Taxonomy" id="321614"/>
    <lineage>
        <taxon>Eukaryota</taxon>
        <taxon>Fungi</taxon>
        <taxon>Dikarya</taxon>
        <taxon>Ascomycota</taxon>
        <taxon>Pezizomycotina</taxon>
        <taxon>Dothideomycetes</taxon>
        <taxon>Pleosporomycetidae</taxon>
        <taxon>Pleosporales</taxon>
        <taxon>Pleosporineae</taxon>
        <taxon>Phaeosphaeriaceae</taxon>
        <taxon>Parastagonospora</taxon>
    </lineage>
</organism>
<dbReference type="Proteomes" id="UP000663193">
    <property type="component" value="Chromosome 11"/>
</dbReference>
<accession>A0A7U2F9T4</accession>
<evidence type="ECO:0000313" key="2">
    <source>
        <dbReference type="EMBL" id="QRD01063.1"/>
    </source>
</evidence>
<dbReference type="VEuPathDB" id="FungiDB:JI435_416170"/>
<sequence length="121" mass="13979">MFRIDWLEVGQDQSGLLGVRKCVKIEPQESIRSSESVRLSMSNTASSHPLPNAKHEAHVHLRTRCARPRCDCISSRGASARQWYWPLRPWHLQDGQQPIRQDNLLPNQGDWQRKDSRARLG</sequence>
<reference evidence="3" key="1">
    <citation type="journal article" date="2021" name="BMC Genomics">
        <title>Chromosome-level genome assembly and manually-curated proteome of model necrotroph Parastagonospora nodorum Sn15 reveals a genome-wide trove of candidate effector homologs, and redundancy of virulence-related functions within an accessory chromosome.</title>
        <authorList>
            <person name="Bertazzoni S."/>
            <person name="Jones D.A.B."/>
            <person name="Phan H.T."/>
            <person name="Tan K.-C."/>
            <person name="Hane J.K."/>
        </authorList>
    </citation>
    <scope>NUCLEOTIDE SEQUENCE [LARGE SCALE GENOMIC DNA]</scope>
    <source>
        <strain evidence="3">SN15 / ATCC MYA-4574 / FGSC 10173)</strain>
    </source>
</reference>
<dbReference type="EMBL" id="CP069033">
    <property type="protein sequence ID" value="QRD01063.1"/>
    <property type="molecule type" value="Genomic_DNA"/>
</dbReference>
<feature type="compositionally biased region" description="Polar residues" evidence="1">
    <location>
        <begin position="98"/>
        <end position="110"/>
    </location>
</feature>
<feature type="region of interest" description="Disordered" evidence="1">
    <location>
        <begin position="98"/>
        <end position="121"/>
    </location>
</feature>
<protein>
    <submittedName>
        <fullName evidence="2">Uncharacterized protein</fullName>
    </submittedName>
</protein>
<evidence type="ECO:0000256" key="1">
    <source>
        <dbReference type="SAM" id="MobiDB-lite"/>
    </source>
</evidence>
<gene>
    <name evidence="2" type="ORF">JI435_416170</name>
</gene>
<evidence type="ECO:0000313" key="3">
    <source>
        <dbReference type="Proteomes" id="UP000663193"/>
    </source>
</evidence>
<proteinExistence type="predicted"/>
<feature type="compositionally biased region" description="Polar residues" evidence="1">
    <location>
        <begin position="33"/>
        <end position="49"/>
    </location>
</feature>
<keyword evidence="3" id="KW-1185">Reference proteome</keyword>